<evidence type="ECO:0000256" key="4">
    <source>
        <dbReference type="ARBA" id="ARBA00022964"/>
    </source>
</evidence>
<keyword evidence="5 7" id="KW-0560">Oxidoreductase</keyword>
<comment type="catalytic activity">
    <reaction evidence="7">
        <text>L-cysteine + O2 = 3-sulfino-L-alanine + H(+)</text>
        <dbReference type="Rhea" id="RHEA:20441"/>
        <dbReference type="ChEBI" id="CHEBI:15378"/>
        <dbReference type="ChEBI" id="CHEBI:15379"/>
        <dbReference type="ChEBI" id="CHEBI:35235"/>
        <dbReference type="ChEBI" id="CHEBI:61085"/>
        <dbReference type="EC" id="1.13.11.20"/>
    </reaction>
</comment>
<evidence type="ECO:0000313" key="8">
    <source>
        <dbReference type="EMBL" id="KAL1297081.1"/>
    </source>
</evidence>
<dbReference type="InterPro" id="IPR010300">
    <property type="entry name" value="CDO_1"/>
</dbReference>
<dbReference type="InterPro" id="IPR014710">
    <property type="entry name" value="RmlC-like_jellyroll"/>
</dbReference>
<evidence type="ECO:0000256" key="3">
    <source>
        <dbReference type="ARBA" id="ARBA00022723"/>
    </source>
</evidence>
<dbReference type="RefSeq" id="XP_069196763.1">
    <property type="nucleotide sequence ID" value="XM_069344344.1"/>
</dbReference>
<reference evidence="8 9" key="1">
    <citation type="submission" date="2024-07" db="EMBL/GenBank/DDBJ databases">
        <title>Draft sequence of the Neodothiora populina.</title>
        <authorList>
            <person name="Drown D.D."/>
            <person name="Schuette U.S."/>
            <person name="Buechlein A.B."/>
            <person name="Rusch D.R."/>
            <person name="Winton L.W."/>
            <person name="Adams G.A."/>
        </authorList>
    </citation>
    <scope>NUCLEOTIDE SEQUENCE [LARGE SCALE GENOMIC DNA]</scope>
    <source>
        <strain evidence="8 9">CPC 39397</strain>
    </source>
</reference>
<accession>A0ABR3P326</accession>
<evidence type="ECO:0000256" key="5">
    <source>
        <dbReference type="ARBA" id="ARBA00023002"/>
    </source>
</evidence>
<gene>
    <name evidence="8" type="ORF">AAFC00_004666</name>
</gene>
<evidence type="ECO:0000256" key="1">
    <source>
        <dbReference type="ARBA" id="ARBA00006622"/>
    </source>
</evidence>
<dbReference type="SUPFAM" id="SSF51182">
    <property type="entry name" value="RmlC-like cupins"/>
    <property type="match status" value="1"/>
</dbReference>
<dbReference type="CDD" id="cd10548">
    <property type="entry name" value="cupin_CDO"/>
    <property type="match status" value="1"/>
</dbReference>
<organism evidence="8 9">
    <name type="scientific">Neodothiora populina</name>
    <dbReference type="NCBI Taxonomy" id="2781224"/>
    <lineage>
        <taxon>Eukaryota</taxon>
        <taxon>Fungi</taxon>
        <taxon>Dikarya</taxon>
        <taxon>Ascomycota</taxon>
        <taxon>Pezizomycotina</taxon>
        <taxon>Dothideomycetes</taxon>
        <taxon>Dothideomycetidae</taxon>
        <taxon>Dothideales</taxon>
        <taxon>Dothioraceae</taxon>
        <taxon>Neodothiora</taxon>
    </lineage>
</organism>
<comment type="cofactor">
    <cofactor evidence="7">
        <name>Fe cation</name>
        <dbReference type="ChEBI" id="CHEBI:24875"/>
    </cofactor>
    <text evidence="7">Binds 1 Fe cation per subunit.</text>
</comment>
<keyword evidence="6 7" id="KW-0408">Iron</keyword>
<dbReference type="Pfam" id="PF05995">
    <property type="entry name" value="CDO_I"/>
    <property type="match status" value="1"/>
</dbReference>
<dbReference type="Gene3D" id="2.60.120.10">
    <property type="entry name" value="Jelly Rolls"/>
    <property type="match status" value="1"/>
</dbReference>
<keyword evidence="4 7" id="KW-0223">Dioxygenase</keyword>
<evidence type="ECO:0000256" key="6">
    <source>
        <dbReference type="ARBA" id="ARBA00023004"/>
    </source>
</evidence>
<evidence type="ECO:0000313" key="9">
    <source>
        <dbReference type="Proteomes" id="UP001562354"/>
    </source>
</evidence>
<sequence length="216" mass="24098">MAVAALPHTSSSVDQSCSGCSVLDRNPSRPRDTFSTLVYEIRQYLGQSSGIDSANVDPEHIKALMAKYTSNPKEWEQYSRADTSRNYTRTLVDNVNGKANLILIVWNPQKGSLIHDHANAHCIMKILQGNLVETMYHMPESKDTSKGPLSIKQQTTYTPNEVAYISDKIGLHRVFNPDADKFAMSLHLYTPPNAAEYGFNVYDERTGKCSHVPAYG</sequence>
<dbReference type="EC" id="1.13.11.20" evidence="2 7"/>
<protein>
    <recommendedName>
        <fullName evidence="2 7">Cysteine dioxygenase</fullName>
        <ecNumber evidence="2 7">1.13.11.20</ecNumber>
    </recommendedName>
</protein>
<comment type="caution">
    <text evidence="8">The sequence shown here is derived from an EMBL/GenBank/DDBJ whole genome shotgun (WGS) entry which is preliminary data.</text>
</comment>
<dbReference type="InterPro" id="IPR011051">
    <property type="entry name" value="RmlC_Cupin_sf"/>
</dbReference>
<dbReference type="EMBL" id="JBFMKM010000016">
    <property type="protein sequence ID" value="KAL1297081.1"/>
    <property type="molecule type" value="Genomic_DNA"/>
</dbReference>
<evidence type="ECO:0000256" key="2">
    <source>
        <dbReference type="ARBA" id="ARBA00013133"/>
    </source>
</evidence>
<dbReference type="Proteomes" id="UP001562354">
    <property type="component" value="Unassembled WGS sequence"/>
</dbReference>
<dbReference type="PANTHER" id="PTHR12918:SF1">
    <property type="entry name" value="CYSTEINE DIOXYGENASE TYPE 1"/>
    <property type="match status" value="1"/>
</dbReference>
<name>A0ABR3P326_9PEZI</name>
<proteinExistence type="inferred from homology"/>
<comment type="similarity">
    <text evidence="1 7">Belongs to the cysteine dioxygenase family.</text>
</comment>
<dbReference type="PANTHER" id="PTHR12918">
    <property type="entry name" value="CYSTEINE DIOXYGENASE"/>
    <property type="match status" value="1"/>
</dbReference>
<keyword evidence="3 7" id="KW-0479">Metal-binding</keyword>
<dbReference type="GeneID" id="95978366"/>
<evidence type="ECO:0000256" key="7">
    <source>
        <dbReference type="RuleBase" id="RU366010"/>
    </source>
</evidence>
<keyword evidence="9" id="KW-1185">Reference proteome</keyword>